<evidence type="ECO:0000256" key="1">
    <source>
        <dbReference type="SAM" id="MobiDB-lite"/>
    </source>
</evidence>
<evidence type="ECO:0000256" key="2">
    <source>
        <dbReference type="SAM" id="Phobius"/>
    </source>
</evidence>
<reference evidence="3 4" key="1">
    <citation type="journal article" date="2019" name="Nat. Ecol. Evol.">
        <title>Megaphylogeny resolves global patterns of mushroom evolution.</title>
        <authorList>
            <person name="Varga T."/>
            <person name="Krizsan K."/>
            <person name="Foldi C."/>
            <person name="Dima B."/>
            <person name="Sanchez-Garcia M."/>
            <person name="Sanchez-Ramirez S."/>
            <person name="Szollosi G.J."/>
            <person name="Szarkandi J.G."/>
            <person name="Papp V."/>
            <person name="Albert L."/>
            <person name="Andreopoulos W."/>
            <person name="Angelini C."/>
            <person name="Antonin V."/>
            <person name="Barry K.W."/>
            <person name="Bougher N.L."/>
            <person name="Buchanan P."/>
            <person name="Buyck B."/>
            <person name="Bense V."/>
            <person name="Catcheside P."/>
            <person name="Chovatia M."/>
            <person name="Cooper J."/>
            <person name="Damon W."/>
            <person name="Desjardin D."/>
            <person name="Finy P."/>
            <person name="Geml J."/>
            <person name="Haridas S."/>
            <person name="Hughes K."/>
            <person name="Justo A."/>
            <person name="Karasinski D."/>
            <person name="Kautmanova I."/>
            <person name="Kiss B."/>
            <person name="Kocsube S."/>
            <person name="Kotiranta H."/>
            <person name="LaButti K.M."/>
            <person name="Lechner B.E."/>
            <person name="Liimatainen K."/>
            <person name="Lipzen A."/>
            <person name="Lukacs Z."/>
            <person name="Mihaltcheva S."/>
            <person name="Morgado L.N."/>
            <person name="Niskanen T."/>
            <person name="Noordeloos M.E."/>
            <person name="Ohm R.A."/>
            <person name="Ortiz-Santana B."/>
            <person name="Ovrebo C."/>
            <person name="Racz N."/>
            <person name="Riley R."/>
            <person name="Savchenko A."/>
            <person name="Shiryaev A."/>
            <person name="Soop K."/>
            <person name="Spirin V."/>
            <person name="Szebenyi C."/>
            <person name="Tomsovsky M."/>
            <person name="Tulloss R.E."/>
            <person name="Uehling J."/>
            <person name="Grigoriev I.V."/>
            <person name="Vagvolgyi C."/>
            <person name="Papp T."/>
            <person name="Martin F.M."/>
            <person name="Miettinen O."/>
            <person name="Hibbett D.S."/>
            <person name="Nagy L.G."/>
        </authorList>
    </citation>
    <scope>NUCLEOTIDE SEQUENCE [LARGE SCALE GENOMIC DNA]</scope>
    <source>
        <strain evidence="3 4">CBS 962.96</strain>
    </source>
</reference>
<keyword evidence="2" id="KW-0812">Transmembrane</keyword>
<feature type="compositionally biased region" description="Polar residues" evidence="1">
    <location>
        <begin position="19"/>
        <end position="32"/>
    </location>
</feature>
<dbReference type="AlphaFoldDB" id="A0A4S8MXR2"/>
<dbReference type="OrthoDB" id="3259540at2759"/>
<accession>A0A4S8MXR2</accession>
<feature type="region of interest" description="Disordered" evidence="1">
    <location>
        <begin position="1"/>
        <end position="46"/>
    </location>
</feature>
<keyword evidence="4" id="KW-1185">Reference proteome</keyword>
<sequence length="217" mass="23955">MDSQSKSKMDTPPPAYSVSDRTASGSGSTLQSLAPAPTPPVLDPYNSHNPYNNPWVTASNSSVASSASPGLYIGGSRQPLLQQPGFYAYSDMPQFPNYPRFDGSANSSLHFGHGHGFGPTPSQTLFQHGHQPNQQGGQGQVTIPYAYYDPHSPYSLAQADIRARKRFLVTMTWILGFWVLVGLVVRGSMEGWFDGVVKVLKDWWNGLDWEHWDRPKL</sequence>
<keyword evidence="2" id="KW-0472">Membrane</keyword>
<name>A0A4S8MXR2_DENBC</name>
<dbReference type="EMBL" id="ML179035">
    <property type="protein sequence ID" value="THV08200.1"/>
    <property type="molecule type" value="Genomic_DNA"/>
</dbReference>
<evidence type="ECO:0000313" key="3">
    <source>
        <dbReference type="EMBL" id="THV08200.1"/>
    </source>
</evidence>
<organism evidence="3 4">
    <name type="scientific">Dendrothele bispora (strain CBS 962.96)</name>
    <dbReference type="NCBI Taxonomy" id="1314807"/>
    <lineage>
        <taxon>Eukaryota</taxon>
        <taxon>Fungi</taxon>
        <taxon>Dikarya</taxon>
        <taxon>Basidiomycota</taxon>
        <taxon>Agaricomycotina</taxon>
        <taxon>Agaricomycetes</taxon>
        <taxon>Agaricomycetidae</taxon>
        <taxon>Agaricales</taxon>
        <taxon>Agaricales incertae sedis</taxon>
        <taxon>Dendrothele</taxon>
    </lineage>
</organism>
<feature type="region of interest" description="Disordered" evidence="1">
    <location>
        <begin position="121"/>
        <end position="140"/>
    </location>
</feature>
<protein>
    <submittedName>
        <fullName evidence="3">Uncharacterized protein</fullName>
    </submittedName>
</protein>
<dbReference type="Proteomes" id="UP000297245">
    <property type="component" value="Unassembled WGS sequence"/>
</dbReference>
<proteinExistence type="predicted"/>
<evidence type="ECO:0000313" key="4">
    <source>
        <dbReference type="Proteomes" id="UP000297245"/>
    </source>
</evidence>
<gene>
    <name evidence="3" type="ORF">K435DRAFT_771764</name>
</gene>
<keyword evidence="2" id="KW-1133">Transmembrane helix</keyword>
<feature type="transmembrane region" description="Helical" evidence="2">
    <location>
        <begin position="167"/>
        <end position="185"/>
    </location>
</feature>